<accession>A0A239GA17</accession>
<dbReference type="InterPro" id="IPR023772">
    <property type="entry name" value="DNA-bd_HTH_TetR-type_CS"/>
</dbReference>
<keyword evidence="1" id="KW-0805">Transcription regulation</keyword>
<reference evidence="6 7" key="1">
    <citation type="submission" date="2017-06" db="EMBL/GenBank/DDBJ databases">
        <authorList>
            <person name="Kim H.J."/>
            <person name="Triplett B.A."/>
        </authorList>
    </citation>
    <scope>NUCLEOTIDE SEQUENCE [LARGE SCALE GENOMIC DNA]</scope>
    <source>
        <strain evidence="6 7">CGMCC 4.5593</strain>
    </source>
</reference>
<dbReference type="GO" id="GO:0003700">
    <property type="term" value="F:DNA-binding transcription factor activity"/>
    <property type="evidence" value="ECO:0007669"/>
    <property type="project" value="TreeGrafter"/>
</dbReference>
<dbReference type="Pfam" id="PF00440">
    <property type="entry name" value="TetR_N"/>
    <property type="match status" value="1"/>
</dbReference>
<dbReference type="PANTHER" id="PTHR30055:SF238">
    <property type="entry name" value="MYCOFACTOCIN BIOSYNTHESIS TRANSCRIPTIONAL REGULATOR MFTR-RELATED"/>
    <property type="match status" value="1"/>
</dbReference>
<evidence type="ECO:0000256" key="3">
    <source>
        <dbReference type="ARBA" id="ARBA00023163"/>
    </source>
</evidence>
<dbReference type="GO" id="GO:0000976">
    <property type="term" value="F:transcription cis-regulatory region binding"/>
    <property type="evidence" value="ECO:0007669"/>
    <property type="project" value="TreeGrafter"/>
</dbReference>
<dbReference type="InterPro" id="IPR001647">
    <property type="entry name" value="HTH_TetR"/>
</dbReference>
<dbReference type="PANTHER" id="PTHR30055">
    <property type="entry name" value="HTH-TYPE TRANSCRIPTIONAL REGULATOR RUTR"/>
    <property type="match status" value="1"/>
</dbReference>
<dbReference type="InterPro" id="IPR050109">
    <property type="entry name" value="HTH-type_TetR-like_transc_reg"/>
</dbReference>
<evidence type="ECO:0000259" key="5">
    <source>
        <dbReference type="PROSITE" id="PS50977"/>
    </source>
</evidence>
<dbReference type="EMBL" id="FZPH01000001">
    <property type="protein sequence ID" value="SNS65552.1"/>
    <property type="molecule type" value="Genomic_DNA"/>
</dbReference>
<evidence type="ECO:0000313" key="7">
    <source>
        <dbReference type="Proteomes" id="UP000198362"/>
    </source>
</evidence>
<dbReference type="InterPro" id="IPR041347">
    <property type="entry name" value="MftR_C"/>
</dbReference>
<dbReference type="Pfam" id="PF17754">
    <property type="entry name" value="TetR_C_14"/>
    <property type="match status" value="1"/>
</dbReference>
<gene>
    <name evidence="6" type="ORF">SAMN05421812_101279</name>
</gene>
<dbReference type="Gene3D" id="1.10.357.10">
    <property type="entry name" value="Tetracycline Repressor, domain 2"/>
    <property type="match status" value="1"/>
</dbReference>
<evidence type="ECO:0000256" key="1">
    <source>
        <dbReference type="ARBA" id="ARBA00023015"/>
    </source>
</evidence>
<dbReference type="InterPro" id="IPR009057">
    <property type="entry name" value="Homeodomain-like_sf"/>
</dbReference>
<name>A0A239GA17_9ACTN</name>
<dbReference type="Proteomes" id="UP000198362">
    <property type="component" value="Unassembled WGS sequence"/>
</dbReference>
<feature type="domain" description="HTH tetR-type" evidence="5">
    <location>
        <begin position="20"/>
        <end position="80"/>
    </location>
</feature>
<sequence>MQGVETATAEAQTLRERKKAATADALHRAAMELAIERGLTEVTVEAIVDAAEVSRRTFSNYFANKEDALLHGERERLNRFLLALHNRPLTESAWQAIRLSTRALFDAEGEPDPEWVAQSRLVRRHPSLTGQQLARHAAFEEDVAADLARRVGDPLRARLMAAAFTASLRVGTDVWLERRGEGTLSDELDRMLATMGERFD</sequence>
<dbReference type="AlphaFoldDB" id="A0A239GA17"/>
<evidence type="ECO:0000313" key="6">
    <source>
        <dbReference type="EMBL" id="SNS65552.1"/>
    </source>
</evidence>
<proteinExistence type="predicted"/>
<keyword evidence="7" id="KW-1185">Reference proteome</keyword>
<dbReference type="Gene3D" id="1.10.10.60">
    <property type="entry name" value="Homeodomain-like"/>
    <property type="match status" value="1"/>
</dbReference>
<evidence type="ECO:0000256" key="4">
    <source>
        <dbReference type="PROSITE-ProRule" id="PRU00335"/>
    </source>
</evidence>
<dbReference type="PROSITE" id="PS50977">
    <property type="entry name" value="HTH_TETR_2"/>
    <property type="match status" value="1"/>
</dbReference>
<keyword evidence="3" id="KW-0804">Transcription</keyword>
<organism evidence="6 7">
    <name type="scientific">Asanoa hainanensis</name>
    <dbReference type="NCBI Taxonomy" id="560556"/>
    <lineage>
        <taxon>Bacteria</taxon>
        <taxon>Bacillati</taxon>
        <taxon>Actinomycetota</taxon>
        <taxon>Actinomycetes</taxon>
        <taxon>Micromonosporales</taxon>
        <taxon>Micromonosporaceae</taxon>
        <taxon>Asanoa</taxon>
    </lineage>
</organism>
<keyword evidence="2 4" id="KW-0238">DNA-binding</keyword>
<dbReference type="PROSITE" id="PS01081">
    <property type="entry name" value="HTH_TETR_1"/>
    <property type="match status" value="1"/>
</dbReference>
<evidence type="ECO:0000256" key="2">
    <source>
        <dbReference type="ARBA" id="ARBA00023125"/>
    </source>
</evidence>
<feature type="DNA-binding region" description="H-T-H motif" evidence="4">
    <location>
        <begin position="43"/>
        <end position="62"/>
    </location>
</feature>
<protein>
    <submittedName>
        <fullName evidence="6">Regulatory protein, tetR family</fullName>
    </submittedName>
</protein>
<dbReference type="SUPFAM" id="SSF46689">
    <property type="entry name" value="Homeodomain-like"/>
    <property type="match status" value="1"/>
</dbReference>